<evidence type="ECO:0000313" key="1">
    <source>
        <dbReference type="EMBL" id="GGF96301.1"/>
    </source>
</evidence>
<organism evidence="1 2">
    <name type="scientific">Paenibacillus abyssi</name>
    <dbReference type="NCBI Taxonomy" id="1340531"/>
    <lineage>
        <taxon>Bacteria</taxon>
        <taxon>Bacillati</taxon>
        <taxon>Bacillota</taxon>
        <taxon>Bacilli</taxon>
        <taxon>Bacillales</taxon>
        <taxon>Paenibacillaceae</taxon>
        <taxon>Paenibacillus</taxon>
    </lineage>
</organism>
<dbReference type="Proteomes" id="UP000644756">
    <property type="component" value="Unassembled WGS sequence"/>
</dbReference>
<gene>
    <name evidence="1" type="ORF">GCM10010916_11920</name>
</gene>
<dbReference type="RefSeq" id="WP_188529910.1">
    <property type="nucleotide sequence ID" value="NZ_BMGR01000003.1"/>
</dbReference>
<comment type="caution">
    <text evidence="1">The sequence shown here is derived from an EMBL/GenBank/DDBJ whole genome shotgun (WGS) entry which is preliminary data.</text>
</comment>
<evidence type="ECO:0000313" key="2">
    <source>
        <dbReference type="Proteomes" id="UP000644756"/>
    </source>
</evidence>
<reference evidence="1" key="1">
    <citation type="journal article" date="2014" name="Int. J. Syst. Evol. Microbiol.">
        <title>Complete genome sequence of Corynebacterium casei LMG S-19264T (=DSM 44701T), isolated from a smear-ripened cheese.</title>
        <authorList>
            <consortium name="US DOE Joint Genome Institute (JGI-PGF)"/>
            <person name="Walter F."/>
            <person name="Albersmeier A."/>
            <person name="Kalinowski J."/>
            <person name="Ruckert C."/>
        </authorList>
    </citation>
    <scope>NUCLEOTIDE SEQUENCE</scope>
    <source>
        <strain evidence="1">CGMCC 1.12987</strain>
    </source>
</reference>
<protein>
    <submittedName>
        <fullName evidence="1">Uncharacterized protein</fullName>
    </submittedName>
</protein>
<keyword evidence="2" id="KW-1185">Reference proteome</keyword>
<reference evidence="1" key="2">
    <citation type="submission" date="2020-09" db="EMBL/GenBank/DDBJ databases">
        <authorList>
            <person name="Sun Q."/>
            <person name="Zhou Y."/>
        </authorList>
    </citation>
    <scope>NUCLEOTIDE SEQUENCE</scope>
    <source>
        <strain evidence="1">CGMCC 1.12987</strain>
    </source>
</reference>
<dbReference type="EMBL" id="BMGR01000003">
    <property type="protein sequence ID" value="GGF96301.1"/>
    <property type="molecule type" value="Genomic_DNA"/>
</dbReference>
<accession>A0A917CQN4</accession>
<name>A0A917CQN4_9BACL</name>
<dbReference type="AlphaFoldDB" id="A0A917CQN4"/>
<proteinExistence type="predicted"/>
<sequence length="64" mass="7596">MKVRLNETNLATFFVVYTCCEVKQLVKEEQLLELHRIKCFICDRQAMYRSVNGDWYTAEGEALF</sequence>